<evidence type="ECO:0000259" key="2">
    <source>
        <dbReference type="Pfam" id="PF01575"/>
    </source>
</evidence>
<organism evidence="3 4">
    <name type="scientific">Microbacterium ulmi</name>
    <dbReference type="NCBI Taxonomy" id="179095"/>
    <lineage>
        <taxon>Bacteria</taxon>
        <taxon>Bacillati</taxon>
        <taxon>Actinomycetota</taxon>
        <taxon>Actinomycetes</taxon>
        <taxon>Micrococcales</taxon>
        <taxon>Microbacteriaceae</taxon>
        <taxon>Microbacterium</taxon>
    </lineage>
</organism>
<dbReference type="AlphaFoldDB" id="A0A7Y2M0R2"/>
<dbReference type="Gene3D" id="3.10.129.10">
    <property type="entry name" value="Hotdog Thioesterase"/>
    <property type="match status" value="1"/>
</dbReference>
<evidence type="ECO:0000313" key="3">
    <source>
        <dbReference type="EMBL" id="NNH03874.1"/>
    </source>
</evidence>
<dbReference type="CDD" id="cd03441">
    <property type="entry name" value="R_hydratase_like"/>
    <property type="match status" value="1"/>
</dbReference>
<dbReference type="EMBL" id="JABEMB010000009">
    <property type="protein sequence ID" value="NNH03874.1"/>
    <property type="molecule type" value="Genomic_DNA"/>
</dbReference>
<sequence length="164" mass="18136">MTTTIDIPRYTVGQVLIGPVRTLSLQRVTWYSTGQLGAATGVPHEFQDNIHTNPEYAKEQGLPGMIADGMHSTNWISSLLWDSFGYHYIENGTLRTKFIKPVWVPSPITCKAEVTAVEDDGPQRTRYVLSVWNEDAEGTKLTVGDASVVVDETIADIVRQRAAS</sequence>
<gene>
    <name evidence="3" type="ORF">HLA99_08440</name>
</gene>
<evidence type="ECO:0000313" key="4">
    <source>
        <dbReference type="Proteomes" id="UP000543598"/>
    </source>
</evidence>
<comment type="similarity">
    <text evidence="1">Belongs to the enoyl-CoA hydratase/isomerase family.</text>
</comment>
<protein>
    <submittedName>
        <fullName evidence="3">MaoC family dehydratase</fullName>
    </submittedName>
</protein>
<dbReference type="Proteomes" id="UP000543598">
    <property type="component" value="Unassembled WGS sequence"/>
</dbReference>
<comment type="caution">
    <text evidence="3">The sequence shown here is derived from an EMBL/GenBank/DDBJ whole genome shotgun (WGS) entry which is preliminary data.</text>
</comment>
<dbReference type="RefSeq" id="WP_167038181.1">
    <property type="nucleotide sequence ID" value="NZ_BAAANA010000001.1"/>
</dbReference>
<proteinExistence type="inferred from homology"/>
<reference evidence="3 4" key="1">
    <citation type="submission" date="2020-05" db="EMBL/GenBank/DDBJ databases">
        <title>MicrobeNet Type strains.</title>
        <authorList>
            <person name="Nicholson A.C."/>
        </authorList>
    </citation>
    <scope>NUCLEOTIDE SEQUENCE [LARGE SCALE GENOMIC DNA]</scope>
    <source>
        <strain evidence="3 4">JCM 14282</strain>
    </source>
</reference>
<dbReference type="InterPro" id="IPR029069">
    <property type="entry name" value="HotDog_dom_sf"/>
</dbReference>
<keyword evidence="4" id="KW-1185">Reference proteome</keyword>
<name>A0A7Y2M0R2_9MICO</name>
<dbReference type="SUPFAM" id="SSF54637">
    <property type="entry name" value="Thioesterase/thiol ester dehydrase-isomerase"/>
    <property type="match status" value="1"/>
</dbReference>
<dbReference type="InterPro" id="IPR002539">
    <property type="entry name" value="MaoC-like_dom"/>
</dbReference>
<dbReference type="Pfam" id="PF01575">
    <property type="entry name" value="MaoC_dehydratas"/>
    <property type="match status" value="1"/>
</dbReference>
<feature type="domain" description="MaoC-like" evidence="2">
    <location>
        <begin position="50"/>
        <end position="119"/>
    </location>
</feature>
<accession>A0A7Y2M0R2</accession>
<evidence type="ECO:0000256" key="1">
    <source>
        <dbReference type="ARBA" id="ARBA00005254"/>
    </source>
</evidence>